<feature type="transmembrane region" description="Helical" evidence="2">
    <location>
        <begin position="12"/>
        <end position="32"/>
    </location>
</feature>
<organism evidence="3 4">
    <name type="scientific">Reichenbachiella carrageenanivorans</name>
    <dbReference type="NCBI Taxonomy" id="2979869"/>
    <lineage>
        <taxon>Bacteria</taxon>
        <taxon>Pseudomonadati</taxon>
        <taxon>Bacteroidota</taxon>
        <taxon>Cytophagia</taxon>
        <taxon>Cytophagales</taxon>
        <taxon>Reichenbachiellaceae</taxon>
        <taxon>Reichenbachiella</taxon>
    </lineage>
</organism>
<protein>
    <recommendedName>
        <fullName evidence="5">Histidine kinase</fullName>
    </recommendedName>
</protein>
<evidence type="ECO:0000313" key="3">
    <source>
        <dbReference type="EMBL" id="UXX78994.1"/>
    </source>
</evidence>
<reference evidence="3" key="1">
    <citation type="submission" date="2022-10" db="EMBL/GenBank/DDBJ databases">
        <title>Comparative genomics and taxonomic characterization of three novel marine species of genus Reichenbachiella exhibiting antioxidant and polysaccharide degradation activities.</title>
        <authorList>
            <person name="Muhammad N."/>
            <person name="Lee Y.-J."/>
            <person name="Ko J."/>
            <person name="Kim S.-G."/>
        </authorList>
    </citation>
    <scope>NUCLEOTIDE SEQUENCE</scope>
    <source>
        <strain evidence="3">Wsw4-B4</strain>
    </source>
</reference>
<keyword evidence="2" id="KW-0472">Membrane</keyword>
<evidence type="ECO:0000256" key="1">
    <source>
        <dbReference type="SAM" id="Coils"/>
    </source>
</evidence>
<feature type="transmembrane region" description="Helical" evidence="2">
    <location>
        <begin position="70"/>
        <end position="89"/>
    </location>
</feature>
<evidence type="ECO:0008006" key="5">
    <source>
        <dbReference type="Google" id="ProtNLM"/>
    </source>
</evidence>
<dbReference type="RefSeq" id="WP_263050738.1">
    <property type="nucleotide sequence ID" value="NZ_CP106735.1"/>
</dbReference>
<keyword evidence="4" id="KW-1185">Reference proteome</keyword>
<accession>A0ABY6CZX7</accession>
<dbReference type="EMBL" id="CP106735">
    <property type="protein sequence ID" value="UXX78994.1"/>
    <property type="molecule type" value="Genomic_DNA"/>
</dbReference>
<name>A0ABY6CZX7_9BACT</name>
<keyword evidence="2" id="KW-1133">Transmembrane helix</keyword>
<sequence length="298" mass="34987">MHFHARQNRQFEANILTIGCIAGALRMVIAIYRDLPLETVNLDLVVDCALLVVFGMPLILLRFQIRFEYITVPFSFLVMAFLFANWIVLNGLNGTGEYYFLGGMVLMALIHKGRWLIFFVTLSVLLEIGLLYIWIFRSDWMNYGSVNFQNTRHYLWIMIVVTTALLYHKTQFDIKRENLRKKRKNLESKIETLDRQNIQLEEQKKMLQLSNEWLEENIKQRSDKLLHQRKSIEQYLSVTLFEIGPYLESTVESIDKLDHKTKETTMGSLLIQSVDHLQLAIKSVTDKLKKGVYYNPEN</sequence>
<feature type="transmembrane region" description="Helical" evidence="2">
    <location>
        <begin position="44"/>
        <end position="63"/>
    </location>
</feature>
<feature type="coiled-coil region" evidence="1">
    <location>
        <begin position="169"/>
        <end position="217"/>
    </location>
</feature>
<dbReference type="Proteomes" id="UP001062165">
    <property type="component" value="Chromosome"/>
</dbReference>
<feature type="transmembrane region" description="Helical" evidence="2">
    <location>
        <begin position="155"/>
        <end position="174"/>
    </location>
</feature>
<feature type="transmembrane region" description="Helical" evidence="2">
    <location>
        <begin position="115"/>
        <end position="135"/>
    </location>
</feature>
<keyword evidence="1" id="KW-0175">Coiled coil</keyword>
<proteinExistence type="predicted"/>
<gene>
    <name evidence="3" type="ORF">N7E81_16695</name>
</gene>
<evidence type="ECO:0000256" key="2">
    <source>
        <dbReference type="SAM" id="Phobius"/>
    </source>
</evidence>
<keyword evidence="2" id="KW-0812">Transmembrane</keyword>
<evidence type="ECO:0000313" key="4">
    <source>
        <dbReference type="Proteomes" id="UP001062165"/>
    </source>
</evidence>